<evidence type="ECO:0000259" key="4">
    <source>
        <dbReference type="PROSITE" id="PS01031"/>
    </source>
</evidence>
<feature type="region of interest" description="Disordered" evidence="3">
    <location>
        <begin position="133"/>
        <end position="158"/>
    </location>
</feature>
<evidence type="ECO:0000313" key="5">
    <source>
        <dbReference type="EMBL" id="MCO1658640.1"/>
    </source>
</evidence>
<reference evidence="5" key="1">
    <citation type="submission" date="2021-04" db="EMBL/GenBank/DDBJ databases">
        <title>Pseudonocardia sp. nov., isolated from sandy soil of mangrove forest.</title>
        <authorList>
            <person name="Zan Z."/>
            <person name="Huang R."/>
            <person name="Liu W."/>
        </authorList>
    </citation>
    <scope>NUCLEOTIDE SEQUENCE</scope>
    <source>
        <strain evidence="5">S2-4</strain>
    </source>
</reference>
<dbReference type="RefSeq" id="WP_305882246.1">
    <property type="nucleotide sequence ID" value="NZ_JAGSOV010000057.1"/>
</dbReference>
<evidence type="ECO:0000256" key="3">
    <source>
        <dbReference type="SAM" id="MobiDB-lite"/>
    </source>
</evidence>
<dbReference type="PANTHER" id="PTHR11527">
    <property type="entry name" value="HEAT-SHOCK PROTEIN 20 FAMILY MEMBER"/>
    <property type="match status" value="1"/>
</dbReference>
<dbReference type="PROSITE" id="PS01031">
    <property type="entry name" value="SHSP"/>
    <property type="match status" value="1"/>
</dbReference>
<dbReference type="InterPro" id="IPR002068">
    <property type="entry name" value="A-crystallin/Hsp20_dom"/>
</dbReference>
<dbReference type="InterPro" id="IPR008978">
    <property type="entry name" value="HSP20-like_chaperone"/>
</dbReference>
<name>A0ABT1A6N9_9PSEU</name>
<evidence type="ECO:0000256" key="1">
    <source>
        <dbReference type="PROSITE-ProRule" id="PRU00285"/>
    </source>
</evidence>
<feature type="domain" description="SHSP" evidence="4">
    <location>
        <begin position="27"/>
        <end position="142"/>
    </location>
</feature>
<sequence>MSTLSLWSRPFAFDREFDSLVRRAFSQAPGGFTPAADVTRDGDDALVRLELPGLDVQKDVEVSVDGDRLVVRGERRDEHDEDRDGRTVREVRYGSFRRTFTLPAHVGADAVTASYDAGVLTVRVAGAHADAPGARRIPVTGSAPAAVESGEGTASEAA</sequence>
<dbReference type="InterPro" id="IPR031107">
    <property type="entry name" value="Small_HSP"/>
</dbReference>
<comment type="similarity">
    <text evidence="1 2">Belongs to the small heat shock protein (HSP20) family.</text>
</comment>
<comment type="caution">
    <text evidence="5">The sequence shown here is derived from an EMBL/GenBank/DDBJ whole genome shotgun (WGS) entry which is preliminary data.</text>
</comment>
<gene>
    <name evidence="5" type="ORF">KDL28_26595</name>
</gene>
<evidence type="ECO:0000313" key="6">
    <source>
        <dbReference type="Proteomes" id="UP001165283"/>
    </source>
</evidence>
<keyword evidence="6" id="KW-1185">Reference proteome</keyword>
<proteinExistence type="inferred from homology"/>
<evidence type="ECO:0000256" key="2">
    <source>
        <dbReference type="RuleBase" id="RU003616"/>
    </source>
</evidence>
<dbReference type="Pfam" id="PF00011">
    <property type="entry name" value="HSP20"/>
    <property type="match status" value="1"/>
</dbReference>
<protein>
    <submittedName>
        <fullName evidence="5">Hsp20/alpha crystallin family protein</fullName>
    </submittedName>
</protein>
<dbReference type="Proteomes" id="UP001165283">
    <property type="component" value="Unassembled WGS sequence"/>
</dbReference>
<dbReference type="CDD" id="cd06464">
    <property type="entry name" value="ACD_sHsps-like"/>
    <property type="match status" value="1"/>
</dbReference>
<dbReference type="Gene3D" id="2.60.40.790">
    <property type="match status" value="1"/>
</dbReference>
<accession>A0ABT1A6N9</accession>
<dbReference type="SUPFAM" id="SSF49764">
    <property type="entry name" value="HSP20-like chaperones"/>
    <property type="match status" value="1"/>
</dbReference>
<organism evidence="5 6">
    <name type="scientific">Pseudonocardia humida</name>
    <dbReference type="NCBI Taxonomy" id="2800819"/>
    <lineage>
        <taxon>Bacteria</taxon>
        <taxon>Bacillati</taxon>
        <taxon>Actinomycetota</taxon>
        <taxon>Actinomycetes</taxon>
        <taxon>Pseudonocardiales</taxon>
        <taxon>Pseudonocardiaceae</taxon>
        <taxon>Pseudonocardia</taxon>
    </lineage>
</organism>
<dbReference type="EMBL" id="JAGSOV010000057">
    <property type="protein sequence ID" value="MCO1658640.1"/>
    <property type="molecule type" value="Genomic_DNA"/>
</dbReference>